<proteinExistence type="inferred from homology"/>
<name>A0A381W8M8_9ZZZZ</name>
<comment type="similarity">
    <text evidence="2">Belongs to the enoyl-CoA hydratase/isomerase family.</text>
</comment>
<accession>A0A381W8M8</accession>
<dbReference type="EMBL" id="UINC01010979">
    <property type="protein sequence ID" value="SVA48641.1"/>
    <property type="molecule type" value="Genomic_DNA"/>
</dbReference>
<dbReference type="GO" id="GO:0006635">
    <property type="term" value="P:fatty acid beta-oxidation"/>
    <property type="evidence" value="ECO:0007669"/>
    <property type="project" value="UniProtKB-UniPathway"/>
</dbReference>
<keyword evidence="5" id="KW-0413">Isomerase</keyword>
<evidence type="ECO:0000256" key="2">
    <source>
        <dbReference type="ARBA" id="ARBA00005254"/>
    </source>
</evidence>
<dbReference type="UniPathway" id="UPA00659"/>
<comment type="pathway">
    <text evidence="1">Lipid metabolism; fatty acid beta-oxidation.</text>
</comment>
<dbReference type="InterPro" id="IPR018376">
    <property type="entry name" value="Enoyl-CoA_hyd/isom_CS"/>
</dbReference>
<evidence type="ECO:0008006" key="7">
    <source>
        <dbReference type="Google" id="ProtNLM"/>
    </source>
</evidence>
<sequence>MAYSSFEYELKDQVAHISMCRGDNFNTMTKVFWSELPELIDKISDEGEARVIVLSAQGKHFCAGMDLANFQDDGDFLSTGTKKVSQGRKSEAQFRMTRELQYSISCLEKARVPVIAAIQGACIGGAVDLVTACDIRYAANDAFFCIQEINIGMAADVGTLQRLPYLIPEGIVRELAYTGRRFSADEALKYGLINAVFDTHEAVIDHALSVAHEIADKAPLAVTGAKEILNYNRDHTVEESLNYTALWNSAMNFSDDMMEAFKSKTEKRDSDFQGLVKKRKYLED</sequence>
<dbReference type="InterPro" id="IPR029045">
    <property type="entry name" value="ClpP/crotonase-like_dom_sf"/>
</dbReference>
<dbReference type="InterPro" id="IPR001753">
    <property type="entry name" value="Enoyl-CoA_hydra/iso"/>
</dbReference>
<dbReference type="CDD" id="cd06558">
    <property type="entry name" value="crotonase-like"/>
    <property type="match status" value="1"/>
</dbReference>
<dbReference type="PROSITE" id="PS00166">
    <property type="entry name" value="ENOYL_COA_HYDRATASE"/>
    <property type="match status" value="1"/>
</dbReference>
<evidence type="ECO:0000313" key="6">
    <source>
        <dbReference type="EMBL" id="SVA48641.1"/>
    </source>
</evidence>
<protein>
    <recommendedName>
        <fullName evidence="7">Enoyl-CoA hydratase</fullName>
    </recommendedName>
</protein>
<gene>
    <name evidence="6" type="ORF">METZ01_LOCUS101495</name>
</gene>
<dbReference type="AlphaFoldDB" id="A0A381W8M8"/>
<dbReference type="Gene3D" id="3.90.226.10">
    <property type="entry name" value="2-enoyl-CoA Hydratase, Chain A, domain 1"/>
    <property type="match status" value="1"/>
</dbReference>
<keyword evidence="3" id="KW-0276">Fatty acid metabolism</keyword>
<keyword evidence="4" id="KW-0443">Lipid metabolism</keyword>
<dbReference type="FunFam" id="1.10.12.10:FF:000004">
    <property type="entry name" value="Delta3,5-delta2,4-dienoyl-CoA isomerase"/>
    <property type="match status" value="1"/>
</dbReference>
<dbReference type="InterPro" id="IPR045002">
    <property type="entry name" value="Ech1-like"/>
</dbReference>
<dbReference type="InterPro" id="IPR014748">
    <property type="entry name" value="Enoyl-CoA_hydra_C"/>
</dbReference>
<evidence type="ECO:0000256" key="5">
    <source>
        <dbReference type="ARBA" id="ARBA00023235"/>
    </source>
</evidence>
<evidence type="ECO:0000256" key="4">
    <source>
        <dbReference type="ARBA" id="ARBA00023098"/>
    </source>
</evidence>
<evidence type="ECO:0000256" key="3">
    <source>
        <dbReference type="ARBA" id="ARBA00022832"/>
    </source>
</evidence>
<evidence type="ECO:0000256" key="1">
    <source>
        <dbReference type="ARBA" id="ARBA00005005"/>
    </source>
</evidence>
<dbReference type="SUPFAM" id="SSF52096">
    <property type="entry name" value="ClpP/crotonase"/>
    <property type="match status" value="1"/>
</dbReference>
<dbReference type="GO" id="GO:0016853">
    <property type="term" value="F:isomerase activity"/>
    <property type="evidence" value="ECO:0007669"/>
    <property type="project" value="UniProtKB-KW"/>
</dbReference>
<dbReference type="Pfam" id="PF00378">
    <property type="entry name" value="ECH_1"/>
    <property type="match status" value="1"/>
</dbReference>
<reference evidence="6" key="1">
    <citation type="submission" date="2018-05" db="EMBL/GenBank/DDBJ databases">
        <authorList>
            <person name="Lanie J.A."/>
            <person name="Ng W.-L."/>
            <person name="Kazmierczak K.M."/>
            <person name="Andrzejewski T.M."/>
            <person name="Davidsen T.M."/>
            <person name="Wayne K.J."/>
            <person name="Tettelin H."/>
            <person name="Glass J.I."/>
            <person name="Rusch D."/>
            <person name="Podicherti R."/>
            <person name="Tsui H.-C.T."/>
            <person name="Winkler M.E."/>
        </authorList>
    </citation>
    <scope>NUCLEOTIDE SEQUENCE</scope>
</reference>
<organism evidence="6">
    <name type="scientific">marine metagenome</name>
    <dbReference type="NCBI Taxonomy" id="408172"/>
    <lineage>
        <taxon>unclassified sequences</taxon>
        <taxon>metagenomes</taxon>
        <taxon>ecological metagenomes</taxon>
    </lineage>
</organism>
<dbReference type="PANTHER" id="PTHR43149">
    <property type="entry name" value="ENOYL-COA HYDRATASE"/>
    <property type="match status" value="1"/>
</dbReference>
<dbReference type="NCBIfam" id="NF004794">
    <property type="entry name" value="PRK06142.1"/>
    <property type="match status" value="1"/>
</dbReference>
<dbReference type="Gene3D" id="1.10.12.10">
    <property type="entry name" value="Lyase 2-enoyl-coa Hydratase, Chain A, domain 2"/>
    <property type="match status" value="1"/>
</dbReference>